<evidence type="ECO:0000313" key="1">
    <source>
        <dbReference type="EMBL" id="KAK3364177.1"/>
    </source>
</evidence>
<protein>
    <submittedName>
        <fullName evidence="1">Uncharacterized protein</fullName>
    </submittedName>
</protein>
<comment type="caution">
    <text evidence="1">The sequence shown here is derived from an EMBL/GenBank/DDBJ whole genome shotgun (WGS) entry which is preliminary data.</text>
</comment>
<proteinExistence type="predicted"/>
<organism evidence="1 2">
    <name type="scientific">Lasiosphaeria hispida</name>
    <dbReference type="NCBI Taxonomy" id="260671"/>
    <lineage>
        <taxon>Eukaryota</taxon>
        <taxon>Fungi</taxon>
        <taxon>Dikarya</taxon>
        <taxon>Ascomycota</taxon>
        <taxon>Pezizomycotina</taxon>
        <taxon>Sordariomycetes</taxon>
        <taxon>Sordariomycetidae</taxon>
        <taxon>Sordariales</taxon>
        <taxon>Lasiosphaeriaceae</taxon>
        <taxon>Lasiosphaeria</taxon>
    </lineage>
</organism>
<reference evidence="1" key="1">
    <citation type="journal article" date="2023" name="Mol. Phylogenet. Evol.">
        <title>Genome-scale phylogeny and comparative genomics of the fungal order Sordariales.</title>
        <authorList>
            <person name="Hensen N."/>
            <person name="Bonometti L."/>
            <person name="Westerberg I."/>
            <person name="Brannstrom I.O."/>
            <person name="Guillou S."/>
            <person name="Cros-Aarteil S."/>
            <person name="Calhoun S."/>
            <person name="Haridas S."/>
            <person name="Kuo A."/>
            <person name="Mondo S."/>
            <person name="Pangilinan J."/>
            <person name="Riley R."/>
            <person name="LaButti K."/>
            <person name="Andreopoulos B."/>
            <person name="Lipzen A."/>
            <person name="Chen C."/>
            <person name="Yan M."/>
            <person name="Daum C."/>
            <person name="Ng V."/>
            <person name="Clum A."/>
            <person name="Steindorff A."/>
            <person name="Ohm R.A."/>
            <person name="Martin F."/>
            <person name="Silar P."/>
            <person name="Natvig D.O."/>
            <person name="Lalanne C."/>
            <person name="Gautier V."/>
            <person name="Ament-Velasquez S.L."/>
            <person name="Kruys A."/>
            <person name="Hutchinson M.I."/>
            <person name="Powell A.J."/>
            <person name="Barry K."/>
            <person name="Miller A.N."/>
            <person name="Grigoriev I.V."/>
            <person name="Debuchy R."/>
            <person name="Gladieux P."/>
            <person name="Hiltunen Thoren M."/>
            <person name="Johannesson H."/>
        </authorList>
    </citation>
    <scope>NUCLEOTIDE SEQUENCE</scope>
    <source>
        <strain evidence="1">CBS 955.72</strain>
    </source>
</reference>
<keyword evidence="2" id="KW-1185">Reference proteome</keyword>
<accession>A0AAJ0HWG7</accession>
<name>A0AAJ0HWG7_9PEZI</name>
<evidence type="ECO:0000313" key="2">
    <source>
        <dbReference type="Proteomes" id="UP001275084"/>
    </source>
</evidence>
<sequence length="332" mass="36712">MCQLSISQIISTHPRERLYTHPLVWTARHLGLLSCEFFNDGTITVVPLIPPNVPGSPQEQPNTNILPAPTTLPINYPSAPDNVLDPDNEWRHYFAKLGSDTNAAHSLATCRNSISKQRALSQLLGLEPCSDKVHFQFACRTVADLPCYSFSCTPPLAQLGYINLSDIAWHRRNKLSGLGVGCKHRPPNPPGIRVINKQLRRITPDDPHKDPYIAALLIALAQKQRVHLGNDNSGSQVLLATLLGDEWLYIYTSMVSLEFLDGLDNPSRLPPAGAQSRLGMAIYRRRLAFKPYETLPRRLAVVVRDAGLAREYGSTDLDKPQTEAVAEQASGS</sequence>
<dbReference type="Proteomes" id="UP001275084">
    <property type="component" value="Unassembled WGS sequence"/>
</dbReference>
<gene>
    <name evidence="1" type="ORF">B0T25DRAFT_59224</name>
</gene>
<reference evidence="1" key="2">
    <citation type="submission" date="2023-06" db="EMBL/GenBank/DDBJ databases">
        <authorList>
            <consortium name="Lawrence Berkeley National Laboratory"/>
            <person name="Haridas S."/>
            <person name="Hensen N."/>
            <person name="Bonometti L."/>
            <person name="Westerberg I."/>
            <person name="Brannstrom I.O."/>
            <person name="Guillou S."/>
            <person name="Cros-Aarteil S."/>
            <person name="Calhoun S."/>
            <person name="Kuo A."/>
            <person name="Mondo S."/>
            <person name="Pangilinan J."/>
            <person name="Riley R."/>
            <person name="Labutti K."/>
            <person name="Andreopoulos B."/>
            <person name="Lipzen A."/>
            <person name="Chen C."/>
            <person name="Yanf M."/>
            <person name="Daum C."/>
            <person name="Ng V."/>
            <person name="Clum A."/>
            <person name="Steindorff A."/>
            <person name="Ohm R."/>
            <person name="Martin F."/>
            <person name="Silar P."/>
            <person name="Natvig D."/>
            <person name="Lalanne C."/>
            <person name="Gautier V."/>
            <person name="Ament-Velasquez S.L."/>
            <person name="Kruys A."/>
            <person name="Hutchinson M.I."/>
            <person name="Powell A.J."/>
            <person name="Barry K."/>
            <person name="Miller A.N."/>
            <person name="Grigoriev I.V."/>
            <person name="Debuchy R."/>
            <person name="Gladieux P."/>
            <person name="Thoren M.H."/>
            <person name="Johannesson H."/>
        </authorList>
    </citation>
    <scope>NUCLEOTIDE SEQUENCE</scope>
    <source>
        <strain evidence="1">CBS 955.72</strain>
    </source>
</reference>
<dbReference type="EMBL" id="JAUIQD010000001">
    <property type="protein sequence ID" value="KAK3364177.1"/>
    <property type="molecule type" value="Genomic_DNA"/>
</dbReference>
<dbReference type="AlphaFoldDB" id="A0AAJ0HWG7"/>